<comment type="caution">
    <text evidence="8">The sequence shown here is derived from an EMBL/GenBank/DDBJ whole genome shotgun (WGS) entry which is preliminary data.</text>
</comment>
<dbReference type="InterPro" id="IPR025753">
    <property type="entry name" value="AAA_N_dom"/>
</dbReference>
<evidence type="ECO:0000256" key="2">
    <source>
        <dbReference type="ARBA" id="ARBA00007448"/>
    </source>
</evidence>
<dbReference type="EMBL" id="CM004387">
    <property type="protein sequence ID" value="OAY60791.1"/>
    <property type="molecule type" value="Genomic_DNA"/>
</dbReference>
<keyword evidence="6" id="KW-0547">Nucleotide-binding</keyword>
<evidence type="ECO:0000256" key="6">
    <source>
        <dbReference type="RuleBase" id="RU003651"/>
    </source>
</evidence>
<dbReference type="InterPro" id="IPR050747">
    <property type="entry name" value="Mitochondrial_chaperone_BCS1"/>
</dbReference>
<dbReference type="STRING" id="3983.A0A2C9WKK4"/>
<comment type="catalytic activity">
    <reaction evidence="5">
        <text>ATP + H2O = ADP + phosphate + H(+)</text>
        <dbReference type="Rhea" id="RHEA:13065"/>
        <dbReference type="ChEBI" id="CHEBI:15377"/>
        <dbReference type="ChEBI" id="CHEBI:15378"/>
        <dbReference type="ChEBI" id="CHEBI:30616"/>
        <dbReference type="ChEBI" id="CHEBI:43474"/>
        <dbReference type="ChEBI" id="CHEBI:456216"/>
    </reaction>
</comment>
<evidence type="ECO:0000256" key="4">
    <source>
        <dbReference type="ARBA" id="ARBA00022842"/>
    </source>
</evidence>
<comment type="cofactor">
    <cofactor evidence="1">
        <name>Mg(2+)</name>
        <dbReference type="ChEBI" id="CHEBI:18420"/>
    </cofactor>
</comment>
<keyword evidence="6" id="KW-0067">ATP-binding</keyword>
<dbReference type="InterPro" id="IPR003593">
    <property type="entry name" value="AAA+_ATPase"/>
</dbReference>
<proteinExistence type="inferred from homology"/>
<dbReference type="InterPro" id="IPR003960">
    <property type="entry name" value="ATPase_AAA_CS"/>
</dbReference>
<gene>
    <name evidence="8" type="ORF">MANES_01G139200v8</name>
</gene>
<dbReference type="InterPro" id="IPR003959">
    <property type="entry name" value="ATPase_AAA_core"/>
</dbReference>
<evidence type="ECO:0000259" key="7">
    <source>
        <dbReference type="SMART" id="SM00382"/>
    </source>
</evidence>
<dbReference type="SMART" id="SM00382">
    <property type="entry name" value="AAA"/>
    <property type="match status" value="1"/>
</dbReference>
<sequence>MGSSVMEYAKIIPSVSSLLPLYASFSTSLMLLRNAYHELVPEKLESFLLSKFEYFFSRRKSKPSYDTFVIDDSWEGQNRNKLIDISIFYLSNKIGHKNKIIRIGKFKGRKNVMTGLVKGEEIVDIFEGIEITWFFNCRKEEDGSDEYFELSFEDKYREKVFNEYLDHVIRTYKAMNKEEKGLRFYSWEWPSWHWIEFQHAATFDVLAMDFDLKKAIMNDLDRFLSRKDYYKRIGRPWKRGYLLYGPPGTGKSSLVAAMANYLNYNVYELELADIGSDSDLRDAMFHVGRKSIIVIEDIDCNSGVHDRSKTDDSISDSNKNFSLSSLLNCIDGLWSSCAEERIIIFTTNHKEVLDPALLRPGRMDMHIQMSYCTTEGFRVLVSNYLGIKEHPLFEEIDGLIRRMDVTPASLAEELMKSDDADVALGEVVNFLKQKRTEKHKNIEEVN</sequence>
<keyword evidence="3" id="KW-0378">Hydrolase</keyword>
<keyword evidence="4" id="KW-0460">Magnesium</keyword>
<dbReference type="PROSITE" id="PS00674">
    <property type="entry name" value="AAA"/>
    <property type="match status" value="1"/>
</dbReference>
<evidence type="ECO:0000256" key="3">
    <source>
        <dbReference type="ARBA" id="ARBA00022801"/>
    </source>
</evidence>
<keyword evidence="9" id="KW-1185">Reference proteome</keyword>
<dbReference type="GO" id="GO:0006950">
    <property type="term" value="P:response to stress"/>
    <property type="evidence" value="ECO:0007669"/>
    <property type="project" value="UniProtKB-ARBA"/>
</dbReference>
<dbReference type="GO" id="GO:0005524">
    <property type="term" value="F:ATP binding"/>
    <property type="evidence" value="ECO:0007669"/>
    <property type="project" value="UniProtKB-KW"/>
</dbReference>
<dbReference type="InterPro" id="IPR058017">
    <property type="entry name" value="At3g28540-like_C"/>
</dbReference>
<protein>
    <recommendedName>
        <fullName evidence="7">AAA+ ATPase domain-containing protein</fullName>
    </recommendedName>
</protein>
<dbReference type="OrthoDB" id="10251412at2759"/>
<organism evidence="8 9">
    <name type="scientific">Manihot esculenta</name>
    <name type="common">Cassava</name>
    <name type="synonym">Jatropha manihot</name>
    <dbReference type="NCBI Taxonomy" id="3983"/>
    <lineage>
        <taxon>Eukaryota</taxon>
        <taxon>Viridiplantae</taxon>
        <taxon>Streptophyta</taxon>
        <taxon>Embryophyta</taxon>
        <taxon>Tracheophyta</taxon>
        <taxon>Spermatophyta</taxon>
        <taxon>Magnoliopsida</taxon>
        <taxon>eudicotyledons</taxon>
        <taxon>Gunneridae</taxon>
        <taxon>Pentapetalae</taxon>
        <taxon>rosids</taxon>
        <taxon>fabids</taxon>
        <taxon>Malpighiales</taxon>
        <taxon>Euphorbiaceae</taxon>
        <taxon>Crotonoideae</taxon>
        <taxon>Manihoteae</taxon>
        <taxon>Manihot</taxon>
    </lineage>
</organism>
<evidence type="ECO:0000313" key="9">
    <source>
        <dbReference type="Proteomes" id="UP000091857"/>
    </source>
</evidence>
<dbReference type="Pfam" id="PF25568">
    <property type="entry name" value="AAA_lid_At3g28540"/>
    <property type="match status" value="1"/>
</dbReference>
<feature type="domain" description="AAA+ ATPase" evidence="7">
    <location>
        <begin position="237"/>
        <end position="373"/>
    </location>
</feature>
<dbReference type="AlphaFoldDB" id="A0A2C9WKK4"/>
<dbReference type="PANTHER" id="PTHR23070">
    <property type="entry name" value="BCS1 AAA-TYPE ATPASE"/>
    <property type="match status" value="1"/>
</dbReference>
<dbReference type="InterPro" id="IPR027417">
    <property type="entry name" value="P-loop_NTPase"/>
</dbReference>
<dbReference type="Gene3D" id="6.10.280.40">
    <property type="match status" value="1"/>
</dbReference>
<evidence type="ECO:0000313" key="8">
    <source>
        <dbReference type="EMBL" id="OAY60791.1"/>
    </source>
</evidence>
<dbReference type="Proteomes" id="UP000091857">
    <property type="component" value="Chromosome 1"/>
</dbReference>
<evidence type="ECO:0000256" key="1">
    <source>
        <dbReference type="ARBA" id="ARBA00001946"/>
    </source>
</evidence>
<comment type="similarity">
    <text evidence="2">Belongs to the AAA ATPase family. BCS1 subfamily.</text>
</comment>
<dbReference type="SUPFAM" id="SSF52540">
    <property type="entry name" value="P-loop containing nucleoside triphosphate hydrolases"/>
    <property type="match status" value="1"/>
</dbReference>
<dbReference type="Gramene" id="Manes.01G139200.1.v8.1">
    <property type="protein sequence ID" value="Manes.01G139200.1.v8.1.CDS"/>
    <property type="gene ID" value="Manes.01G139200.v8.1"/>
</dbReference>
<evidence type="ECO:0000256" key="5">
    <source>
        <dbReference type="ARBA" id="ARBA00049360"/>
    </source>
</evidence>
<dbReference type="CDD" id="cd19510">
    <property type="entry name" value="RecA-like_BCS1"/>
    <property type="match status" value="1"/>
</dbReference>
<dbReference type="Pfam" id="PF14363">
    <property type="entry name" value="AAA_assoc"/>
    <property type="match status" value="1"/>
</dbReference>
<reference evidence="9" key="1">
    <citation type="journal article" date="2016" name="Nat. Biotechnol.">
        <title>Sequencing wild and cultivated cassava and related species reveals extensive interspecific hybridization and genetic diversity.</title>
        <authorList>
            <person name="Bredeson J.V."/>
            <person name="Lyons J.B."/>
            <person name="Prochnik S.E."/>
            <person name="Wu G.A."/>
            <person name="Ha C.M."/>
            <person name="Edsinger-Gonzales E."/>
            <person name="Grimwood J."/>
            <person name="Schmutz J."/>
            <person name="Rabbi I.Y."/>
            <person name="Egesi C."/>
            <person name="Nauluvula P."/>
            <person name="Lebot V."/>
            <person name="Ndunguru J."/>
            <person name="Mkamilo G."/>
            <person name="Bart R.S."/>
            <person name="Setter T.L."/>
            <person name="Gleadow R.M."/>
            <person name="Kulakow P."/>
            <person name="Ferguson M.E."/>
            <person name="Rounsley S."/>
            <person name="Rokhsar D.S."/>
        </authorList>
    </citation>
    <scope>NUCLEOTIDE SEQUENCE [LARGE SCALE GENOMIC DNA]</scope>
    <source>
        <strain evidence="9">cv. AM560-2</strain>
    </source>
</reference>
<accession>A0A2C9WKK4</accession>
<dbReference type="Pfam" id="PF00004">
    <property type="entry name" value="AAA"/>
    <property type="match status" value="1"/>
</dbReference>
<dbReference type="GO" id="GO:0016887">
    <property type="term" value="F:ATP hydrolysis activity"/>
    <property type="evidence" value="ECO:0007669"/>
    <property type="project" value="InterPro"/>
</dbReference>
<dbReference type="Gene3D" id="3.40.50.300">
    <property type="entry name" value="P-loop containing nucleotide triphosphate hydrolases"/>
    <property type="match status" value="1"/>
</dbReference>
<name>A0A2C9WKK4_MANES</name>